<dbReference type="Proteomes" id="UP000499080">
    <property type="component" value="Unassembled WGS sequence"/>
</dbReference>
<name>A0A4Y2EQ99_ARAVE</name>
<keyword evidence="2" id="KW-1185">Reference proteome</keyword>
<dbReference type="AlphaFoldDB" id="A0A4Y2EQ99"/>
<accession>A0A4Y2EQ99</accession>
<dbReference type="OrthoDB" id="6431382at2759"/>
<comment type="caution">
    <text evidence="1">The sequence shown here is derived from an EMBL/GenBank/DDBJ whole genome shotgun (WGS) entry which is preliminary data.</text>
</comment>
<reference evidence="1 2" key="1">
    <citation type="journal article" date="2019" name="Sci. Rep.">
        <title>Orb-weaving spider Araneus ventricosus genome elucidates the spidroin gene catalogue.</title>
        <authorList>
            <person name="Kono N."/>
            <person name="Nakamura H."/>
            <person name="Ohtoshi R."/>
            <person name="Moran D.A.P."/>
            <person name="Shinohara A."/>
            <person name="Yoshida Y."/>
            <person name="Fujiwara M."/>
            <person name="Mori M."/>
            <person name="Tomita M."/>
            <person name="Arakawa K."/>
        </authorList>
    </citation>
    <scope>NUCLEOTIDE SEQUENCE [LARGE SCALE GENOMIC DNA]</scope>
</reference>
<organism evidence="1 2">
    <name type="scientific">Araneus ventricosus</name>
    <name type="common">Orbweaver spider</name>
    <name type="synonym">Epeira ventricosa</name>
    <dbReference type="NCBI Taxonomy" id="182803"/>
    <lineage>
        <taxon>Eukaryota</taxon>
        <taxon>Metazoa</taxon>
        <taxon>Ecdysozoa</taxon>
        <taxon>Arthropoda</taxon>
        <taxon>Chelicerata</taxon>
        <taxon>Arachnida</taxon>
        <taxon>Araneae</taxon>
        <taxon>Araneomorphae</taxon>
        <taxon>Entelegynae</taxon>
        <taxon>Araneoidea</taxon>
        <taxon>Araneidae</taxon>
        <taxon>Araneus</taxon>
    </lineage>
</organism>
<dbReference type="EMBL" id="BGPR01093275">
    <property type="protein sequence ID" value="GBM30348.1"/>
    <property type="molecule type" value="Genomic_DNA"/>
</dbReference>
<evidence type="ECO:0000313" key="2">
    <source>
        <dbReference type="Proteomes" id="UP000499080"/>
    </source>
</evidence>
<dbReference type="Gene3D" id="3.30.420.10">
    <property type="entry name" value="Ribonuclease H-like superfamily/Ribonuclease H"/>
    <property type="match status" value="1"/>
</dbReference>
<evidence type="ECO:0000313" key="1">
    <source>
        <dbReference type="EMBL" id="GBM30348.1"/>
    </source>
</evidence>
<dbReference type="InterPro" id="IPR036397">
    <property type="entry name" value="RNaseH_sf"/>
</dbReference>
<dbReference type="PANTHER" id="PTHR46060:SF1">
    <property type="entry name" value="MARINER MOS1 TRANSPOSASE-LIKE PROTEIN"/>
    <property type="match status" value="1"/>
</dbReference>
<sequence length="123" mass="13561">MDFASCLTTVVRAGRQCKYADAAELLKWQDFQEGDLACSTLARLREAFQRKHPGNLSDIILLHDNTRPILLAAAKVQIGSLESPSYSPNLAPSDYLLFPKLKEHFSGTSFSSNSDVKKAAENC</sequence>
<dbReference type="InterPro" id="IPR052709">
    <property type="entry name" value="Transposase-MT_Hybrid"/>
</dbReference>
<evidence type="ECO:0008006" key="3">
    <source>
        <dbReference type="Google" id="ProtNLM"/>
    </source>
</evidence>
<protein>
    <recommendedName>
        <fullName evidence="3">Tc1-like transposase DDE domain-containing protein</fullName>
    </recommendedName>
</protein>
<gene>
    <name evidence="1" type="ORF">AVEN_230394_1</name>
</gene>
<dbReference type="PANTHER" id="PTHR46060">
    <property type="entry name" value="MARINER MOS1 TRANSPOSASE-LIKE PROTEIN"/>
    <property type="match status" value="1"/>
</dbReference>
<proteinExistence type="predicted"/>
<dbReference type="GO" id="GO:0003676">
    <property type="term" value="F:nucleic acid binding"/>
    <property type="evidence" value="ECO:0007669"/>
    <property type="project" value="InterPro"/>
</dbReference>